<organism evidence="2 3">
    <name type="scientific">Flavobacterium macrobrachii</name>
    <dbReference type="NCBI Taxonomy" id="591204"/>
    <lineage>
        <taxon>Bacteria</taxon>
        <taxon>Pseudomonadati</taxon>
        <taxon>Bacteroidota</taxon>
        <taxon>Flavobacteriia</taxon>
        <taxon>Flavobacteriales</taxon>
        <taxon>Flavobacteriaceae</taxon>
        <taxon>Flavobacterium</taxon>
    </lineage>
</organism>
<keyword evidence="1" id="KW-1133">Transmembrane helix</keyword>
<evidence type="ECO:0000313" key="2">
    <source>
        <dbReference type="EMBL" id="MBM6500321.1"/>
    </source>
</evidence>
<accession>A0ABS2CZI9</accession>
<feature type="transmembrane region" description="Helical" evidence="1">
    <location>
        <begin position="62"/>
        <end position="81"/>
    </location>
</feature>
<gene>
    <name evidence="2" type="ORF">H9X54_013575</name>
</gene>
<keyword evidence="1" id="KW-0472">Membrane</keyword>
<evidence type="ECO:0000256" key="1">
    <source>
        <dbReference type="SAM" id="Phobius"/>
    </source>
</evidence>
<name>A0ABS2CZI9_9FLAO</name>
<keyword evidence="1" id="KW-0812">Transmembrane</keyword>
<comment type="caution">
    <text evidence="2">The sequence shown here is derived from an EMBL/GenBank/DDBJ whole genome shotgun (WGS) entry which is preliminary data.</text>
</comment>
<dbReference type="Proteomes" id="UP000759529">
    <property type="component" value="Unassembled WGS sequence"/>
</dbReference>
<keyword evidence="3" id="KW-1185">Reference proteome</keyword>
<sequence length="90" mass="10406">MPKFNKIIFLILFSIPGIIISIFISSIIESLLIPDSCDDHHSGNNWLINLLYDFPSWNGCHAYPSTFQFVLIFGFGIYLSYQFCKRVLKI</sequence>
<feature type="transmembrane region" description="Helical" evidence="1">
    <location>
        <begin position="7"/>
        <end position="28"/>
    </location>
</feature>
<dbReference type="RefSeq" id="WP_204158778.1">
    <property type="nucleotide sequence ID" value="NZ_JACSOD020000501.1"/>
</dbReference>
<proteinExistence type="predicted"/>
<reference evidence="2 3" key="1">
    <citation type="submission" date="2021-02" db="EMBL/GenBank/DDBJ databases">
        <authorList>
            <person name="Jung H.S."/>
            <person name="Chun B.H."/>
            <person name="Jeon C.O."/>
        </authorList>
    </citation>
    <scope>NUCLEOTIDE SEQUENCE [LARGE SCALE GENOMIC DNA]</scope>
    <source>
        <strain evidence="2 3">LMG 25203</strain>
    </source>
</reference>
<protein>
    <submittedName>
        <fullName evidence="2">Uncharacterized protein</fullName>
    </submittedName>
</protein>
<evidence type="ECO:0000313" key="3">
    <source>
        <dbReference type="Proteomes" id="UP000759529"/>
    </source>
</evidence>
<dbReference type="EMBL" id="JACSOD020000501">
    <property type="protein sequence ID" value="MBM6500321.1"/>
    <property type="molecule type" value="Genomic_DNA"/>
</dbReference>